<keyword evidence="1" id="KW-0675">Receptor</keyword>
<feature type="non-terminal residue" evidence="1">
    <location>
        <position position="1"/>
    </location>
</feature>
<dbReference type="GO" id="GO:0016301">
    <property type="term" value="F:kinase activity"/>
    <property type="evidence" value="ECO:0007669"/>
    <property type="project" value="UniProtKB-KW"/>
</dbReference>
<accession>A0A2K3JTQ8</accession>
<protein>
    <submittedName>
        <fullName evidence="1">Cysteine-rich receptor-like protein kinase</fullName>
    </submittedName>
</protein>
<feature type="non-terminal residue" evidence="1">
    <location>
        <position position="129"/>
    </location>
</feature>
<proteinExistence type="predicted"/>
<name>A0A2K3JTQ8_TRIPR</name>
<reference evidence="1 2" key="2">
    <citation type="journal article" date="2017" name="Front. Plant Sci.">
        <title>Gene Classification and Mining of Molecular Markers Useful in Red Clover (Trifolium pratense) Breeding.</title>
        <authorList>
            <person name="Istvanek J."/>
            <person name="Dluhosova J."/>
            <person name="Dluhos P."/>
            <person name="Patkova L."/>
            <person name="Nedelnik J."/>
            <person name="Repkova J."/>
        </authorList>
    </citation>
    <scope>NUCLEOTIDE SEQUENCE [LARGE SCALE GENOMIC DNA]</scope>
    <source>
        <strain evidence="2">cv. Tatra</strain>
        <tissue evidence="1">Young leaves</tissue>
    </source>
</reference>
<sequence>GGEASRKISWIEWDTVCLLREYGGSGVRQISEFNTALLGCGRGRMGSSWWREIVRIRDGVGGTMVGWFGESVGRKVEDGTDTLFWTDPWLGGSPLCDRFSRLFDLATTKSSTVAEMFSLGWEAGGEAWV</sequence>
<reference evidence="1 2" key="1">
    <citation type="journal article" date="2014" name="Am. J. Bot.">
        <title>Genome assembly and annotation for red clover (Trifolium pratense; Fabaceae).</title>
        <authorList>
            <person name="Istvanek J."/>
            <person name="Jaros M."/>
            <person name="Krenek A."/>
            <person name="Repkova J."/>
        </authorList>
    </citation>
    <scope>NUCLEOTIDE SEQUENCE [LARGE SCALE GENOMIC DNA]</scope>
    <source>
        <strain evidence="2">cv. Tatra</strain>
        <tissue evidence="1">Young leaves</tissue>
    </source>
</reference>
<dbReference type="PANTHER" id="PTHR36617">
    <property type="entry name" value="PROTEIN, PUTATIVE-RELATED"/>
    <property type="match status" value="1"/>
</dbReference>
<dbReference type="EMBL" id="ASHM01076531">
    <property type="protein sequence ID" value="PNX57427.1"/>
    <property type="molecule type" value="Genomic_DNA"/>
</dbReference>
<organism evidence="1 2">
    <name type="scientific">Trifolium pratense</name>
    <name type="common">Red clover</name>
    <dbReference type="NCBI Taxonomy" id="57577"/>
    <lineage>
        <taxon>Eukaryota</taxon>
        <taxon>Viridiplantae</taxon>
        <taxon>Streptophyta</taxon>
        <taxon>Embryophyta</taxon>
        <taxon>Tracheophyta</taxon>
        <taxon>Spermatophyta</taxon>
        <taxon>Magnoliopsida</taxon>
        <taxon>eudicotyledons</taxon>
        <taxon>Gunneridae</taxon>
        <taxon>Pentapetalae</taxon>
        <taxon>rosids</taxon>
        <taxon>fabids</taxon>
        <taxon>Fabales</taxon>
        <taxon>Fabaceae</taxon>
        <taxon>Papilionoideae</taxon>
        <taxon>50 kb inversion clade</taxon>
        <taxon>NPAAA clade</taxon>
        <taxon>Hologalegina</taxon>
        <taxon>IRL clade</taxon>
        <taxon>Trifolieae</taxon>
        <taxon>Trifolium</taxon>
    </lineage>
</organism>
<keyword evidence="1" id="KW-0808">Transferase</keyword>
<evidence type="ECO:0000313" key="2">
    <source>
        <dbReference type="Proteomes" id="UP000236291"/>
    </source>
</evidence>
<dbReference type="PANTHER" id="PTHR36617:SF5">
    <property type="entry name" value="OS05G0421675 PROTEIN"/>
    <property type="match status" value="1"/>
</dbReference>
<evidence type="ECO:0000313" key="1">
    <source>
        <dbReference type="EMBL" id="PNX57427.1"/>
    </source>
</evidence>
<comment type="caution">
    <text evidence="1">The sequence shown here is derived from an EMBL/GenBank/DDBJ whole genome shotgun (WGS) entry which is preliminary data.</text>
</comment>
<keyword evidence="1" id="KW-0418">Kinase</keyword>
<gene>
    <name evidence="1" type="ORF">L195_g050395</name>
</gene>
<dbReference type="AlphaFoldDB" id="A0A2K3JTQ8"/>
<dbReference type="Proteomes" id="UP000236291">
    <property type="component" value="Unassembled WGS sequence"/>
</dbReference>